<dbReference type="InterPro" id="IPR014973">
    <property type="entry name" value="DUF1835"/>
</dbReference>
<name>A0A172XT64_9FLAO</name>
<gene>
    <name evidence="3" type="ORF">A0O34_06245</name>
</gene>
<dbReference type="AlphaFoldDB" id="A0A172XT64"/>
<dbReference type="Pfam" id="PF12395">
    <property type="entry name" value="DUF3658"/>
    <property type="match status" value="1"/>
</dbReference>
<sequence length="271" mass="31815">MMIDFKKAIHLVYSNPGRGSLESYFKTHFPEDKIQIHCIYNDLTTGPLSDFTSAPDFEKFSSYWKAIDAVYSPDTIENNEENSINFNDLSTEFSIDFPKEKTLIIWHGSDAGEKLMLYRYCSLLKNRDLHEINLDDWPTTLKNDYRTNCLAIQNPEDLDGIFNILNEINENTKSSYANEWERLKKDQKTNRILQDDRLISVNEDYYDQSILDNCTSDYQKVARVIGETMGKQKSTIGDYYLLYRIHMLINQQLLEYQGDVSTMRELEIRKK</sequence>
<organism evidence="3 4">
    <name type="scientific">Chryseobacterium glaciei</name>
    <dbReference type="NCBI Taxonomy" id="1685010"/>
    <lineage>
        <taxon>Bacteria</taxon>
        <taxon>Pseudomonadati</taxon>
        <taxon>Bacteroidota</taxon>
        <taxon>Flavobacteriia</taxon>
        <taxon>Flavobacteriales</taxon>
        <taxon>Weeksellaceae</taxon>
        <taxon>Chryseobacterium group</taxon>
        <taxon>Chryseobacterium</taxon>
    </lineage>
</organism>
<evidence type="ECO:0000313" key="4">
    <source>
        <dbReference type="Proteomes" id="UP000077824"/>
    </source>
</evidence>
<proteinExistence type="predicted"/>
<evidence type="ECO:0000259" key="2">
    <source>
        <dbReference type="Pfam" id="PF12395"/>
    </source>
</evidence>
<accession>A0A172XT64</accession>
<keyword evidence="4" id="KW-1185">Reference proteome</keyword>
<feature type="domain" description="DUF3658" evidence="2">
    <location>
        <begin position="166"/>
        <end position="266"/>
    </location>
</feature>
<dbReference type="InterPro" id="IPR022123">
    <property type="entry name" value="DUF3658"/>
</dbReference>
<dbReference type="KEGG" id="chh:A0O34_06245"/>
<evidence type="ECO:0000259" key="1">
    <source>
        <dbReference type="Pfam" id="PF08874"/>
    </source>
</evidence>
<feature type="domain" description="DUF1835" evidence="1">
    <location>
        <begin position="9"/>
        <end position="130"/>
    </location>
</feature>
<dbReference type="EMBL" id="CP015199">
    <property type="protein sequence ID" value="ANF50134.1"/>
    <property type="molecule type" value="Genomic_DNA"/>
</dbReference>
<evidence type="ECO:0000313" key="3">
    <source>
        <dbReference type="EMBL" id="ANF50134.1"/>
    </source>
</evidence>
<dbReference type="Proteomes" id="UP000077824">
    <property type="component" value="Chromosome"/>
</dbReference>
<protein>
    <recommendedName>
        <fullName evidence="5">DUF1835 domain-containing protein</fullName>
    </recommendedName>
</protein>
<reference evidence="3 4" key="1">
    <citation type="submission" date="2016-04" db="EMBL/GenBank/DDBJ databases">
        <title>Complete Genome Sequence of Chryseobacterium sp. IHBB 10212.</title>
        <authorList>
            <person name="Pal M."/>
            <person name="Swarnkar M.K."/>
            <person name="Kaushal K."/>
            <person name="Chhibber S."/>
            <person name="Singh A.K."/>
            <person name="Gulati A."/>
        </authorList>
    </citation>
    <scope>NUCLEOTIDE SEQUENCE [LARGE SCALE GENOMIC DNA]</scope>
    <source>
        <strain evidence="3 4">IHBB 10212</strain>
    </source>
</reference>
<dbReference type="Pfam" id="PF08874">
    <property type="entry name" value="DUF1835"/>
    <property type="match status" value="1"/>
</dbReference>
<dbReference type="RefSeq" id="WP_066752605.1">
    <property type="nucleotide sequence ID" value="NZ_CP015199.1"/>
</dbReference>
<dbReference type="OrthoDB" id="648566at2"/>
<evidence type="ECO:0008006" key="5">
    <source>
        <dbReference type="Google" id="ProtNLM"/>
    </source>
</evidence>
<dbReference type="STRING" id="1685010.A0O34_06245"/>